<feature type="compositionally biased region" description="Basic and acidic residues" evidence="1">
    <location>
        <begin position="22"/>
        <end position="33"/>
    </location>
</feature>
<name>A0A9P6NMP0_9BASI</name>
<organism evidence="2 3">
    <name type="scientific">Cronartium quercuum f. sp. fusiforme G11</name>
    <dbReference type="NCBI Taxonomy" id="708437"/>
    <lineage>
        <taxon>Eukaryota</taxon>
        <taxon>Fungi</taxon>
        <taxon>Dikarya</taxon>
        <taxon>Basidiomycota</taxon>
        <taxon>Pucciniomycotina</taxon>
        <taxon>Pucciniomycetes</taxon>
        <taxon>Pucciniales</taxon>
        <taxon>Coleosporiaceae</taxon>
        <taxon>Cronartium</taxon>
    </lineage>
</organism>
<accession>A0A9P6NMP0</accession>
<proteinExistence type="predicted"/>
<feature type="compositionally biased region" description="Polar residues" evidence="1">
    <location>
        <begin position="53"/>
        <end position="65"/>
    </location>
</feature>
<evidence type="ECO:0000313" key="3">
    <source>
        <dbReference type="Proteomes" id="UP000886653"/>
    </source>
</evidence>
<dbReference type="EMBL" id="MU167263">
    <property type="protein sequence ID" value="KAG0146266.1"/>
    <property type="molecule type" value="Genomic_DNA"/>
</dbReference>
<sequence>MVHTRSKNYDRDEQSKEASSSEDERNSSPERSDVPQITTPTQSTSRILPQPQTPSSLATISPSLSIPRTPQISSFQLSRTMSDTVLEWKSITFRSRIPTIVKNSGAQLLSDGSNYREWEFKIRNLINDYTVRGWWQ</sequence>
<dbReference type="Proteomes" id="UP000886653">
    <property type="component" value="Unassembled WGS sequence"/>
</dbReference>
<evidence type="ECO:0000313" key="2">
    <source>
        <dbReference type="EMBL" id="KAG0146266.1"/>
    </source>
</evidence>
<feature type="compositionally biased region" description="Polar residues" evidence="1">
    <location>
        <begin position="35"/>
        <end position="47"/>
    </location>
</feature>
<reference evidence="2" key="1">
    <citation type="submission" date="2013-11" db="EMBL/GenBank/DDBJ databases">
        <title>Genome sequence of the fusiform rust pathogen reveals effectors for host alternation and coevolution with pine.</title>
        <authorList>
            <consortium name="DOE Joint Genome Institute"/>
            <person name="Smith K."/>
            <person name="Pendleton A."/>
            <person name="Kubisiak T."/>
            <person name="Anderson C."/>
            <person name="Salamov A."/>
            <person name="Aerts A."/>
            <person name="Riley R."/>
            <person name="Clum A."/>
            <person name="Lindquist E."/>
            <person name="Ence D."/>
            <person name="Campbell M."/>
            <person name="Kronenberg Z."/>
            <person name="Feau N."/>
            <person name="Dhillon B."/>
            <person name="Hamelin R."/>
            <person name="Burleigh J."/>
            <person name="Smith J."/>
            <person name="Yandell M."/>
            <person name="Nelson C."/>
            <person name="Grigoriev I."/>
            <person name="Davis J."/>
        </authorList>
    </citation>
    <scope>NUCLEOTIDE SEQUENCE</scope>
    <source>
        <strain evidence="2">G11</strain>
    </source>
</reference>
<evidence type="ECO:0000256" key="1">
    <source>
        <dbReference type="SAM" id="MobiDB-lite"/>
    </source>
</evidence>
<dbReference type="AlphaFoldDB" id="A0A9P6NMP0"/>
<gene>
    <name evidence="2" type="ORF">CROQUDRAFT_657595</name>
</gene>
<comment type="caution">
    <text evidence="2">The sequence shown here is derived from an EMBL/GenBank/DDBJ whole genome shotgun (WGS) entry which is preliminary data.</text>
</comment>
<feature type="region of interest" description="Disordered" evidence="1">
    <location>
        <begin position="1"/>
        <end position="65"/>
    </location>
</feature>
<protein>
    <submittedName>
        <fullName evidence="2">Uncharacterized protein</fullName>
    </submittedName>
</protein>
<feature type="compositionally biased region" description="Basic and acidic residues" evidence="1">
    <location>
        <begin position="7"/>
        <end position="16"/>
    </location>
</feature>
<keyword evidence="3" id="KW-1185">Reference proteome</keyword>